<dbReference type="SUPFAM" id="SSF54001">
    <property type="entry name" value="Cysteine proteinases"/>
    <property type="match status" value="1"/>
</dbReference>
<dbReference type="Gene3D" id="3.40.395.10">
    <property type="entry name" value="Adenoviral Proteinase, Chain A"/>
    <property type="match status" value="1"/>
</dbReference>
<name>A0A2G2WER3_CAPBA</name>
<organism evidence="5 6">
    <name type="scientific">Capsicum baccatum</name>
    <name type="common">Peruvian pepper</name>
    <dbReference type="NCBI Taxonomy" id="33114"/>
    <lineage>
        <taxon>Eukaryota</taxon>
        <taxon>Viridiplantae</taxon>
        <taxon>Streptophyta</taxon>
        <taxon>Embryophyta</taxon>
        <taxon>Tracheophyta</taxon>
        <taxon>Spermatophyta</taxon>
        <taxon>Magnoliopsida</taxon>
        <taxon>eudicotyledons</taxon>
        <taxon>Gunneridae</taxon>
        <taxon>Pentapetalae</taxon>
        <taxon>asterids</taxon>
        <taxon>lamiids</taxon>
        <taxon>Solanales</taxon>
        <taxon>Solanaceae</taxon>
        <taxon>Solanoideae</taxon>
        <taxon>Capsiceae</taxon>
        <taxon>Capsicum</taxon>
    </lineage>
</organism>
<dbReference type="OrthoDB" id="10473805at2759"/>
<evidence type="ECO:0000256" key="1">
    <source>
        <dbReference type="ARBA" id="ARBA00005234"/>
    </source>
</evidence>
<comment type="similarity">
    <text evidence="1">Belongs to the peptidase C48 family.</text>
</comment>
<dbReference type="InterPro" id="IPR038765">
    <property type="entry name" value="Papain-like_cys_pep_sf"/>
</dbReference>
<dbReference type="EMBL" id="MLFT02000007">
    <property type="protein sequence ID" value="PHT43728.1"/>
    <property type="molecule type" value="Genomic_DNA"/>
</dbReference>
<keyword evidence="2" id="KW-0645">Protease</keyword>
<comment type="caution">
    <text evidence="5">The sequence shown here is derived from an EMBL/GenBank/DDBJ whole genome shotgun (WGS) entry which is preliminary data.</text>
</comment>
<dbReference type="PANTHER" id="PTHR33022">
    <property type="entry name" value="DUF1985 DOMAIN-CONTAINING PROTEIN"/>
    <property type="match status" value="1"/>
</dbReference>
<dbReference type="PANTHER" id="PTHR33022:SF13">
    <property type="entry name" value="UBIQUITIN-LIKE PROTEASE FAMILY PROFILE DOMAIN-CONTAINING PROTEIN"/>
    <property type="match status" value="1"/>
</dbReference>
<sequence>MIQWMVTILIGTAVPYKNSLRLDALVKFVVNQDSANPNVGTPSTVHINKDHMDVEGVCADIGPATLESLIAVVENLKPNSANIETSTMQVDYSSTLPELAQVELDVILEGIAAPVDDLPIEVVPPSEAIVSKHDNSDSQLSPDFSDAVVAAHQAAKTPAKRIRMRSKKKSKLRDDQDYRFTTTNCIFKNYIVKTYSNYYEDDTDIVITTQEDYAQSVDVVLNEDAITNIIKEYCMLSDLPWHQVDEVDKITQRTQFLNEHPFQVEYVQDIMQQECDSLDCGVFVAEYVEYLSEEMNVPSDGFEAEYHRMRYATLLRKYGIQKAQKIYVSEMMTLQDQGQEIYQFRVKMK</sequence>
<feature type="domain" description="Ubiquitin-like protease family profile" evidence="4">
    <location>
        <begin position="256"/>
        <end position="317"/>
    </location>
</feature>
<reference evidence="6" key="2">
    <citation type="journal article" date="2017" name="J. Anim. Genet.">
        <title>Multiple reference genome sequences of hot pepper reveal the massive evolution of plant disease resistance genes by retroduplication.</title>
        <authorList>
            <person name="Kim S."/>
            <person name="Park J."/>
            <person name="Yeom S.-I."/>
            <person name="Kim Y.-M."/>
            <person name="Seo E."/>
            <person name="Kim K.-T."/>
            <person name="Kim M.-S."/>
            <person name="Lee J.M."/>
            <person name="Cheong K."/>
            <person name="Shin H.-S."/>
            <person name="Kim S.-B."/>
            <person name="Han K."/>
            <person name="Lee J."/>
            <person name="Park M."/>
            <person name="Lee H.-A."/>
            <person name="Lee H.-Y."/>
            <person name="Lee Y."/>
            <person name="Oh S."/>
            <person name="Lee J.H."/>
            <person name="Choi E."/>
            <person name="Choi E."/>
            <person name="Lee S.E."/>
            <person name="Jeon J."/>
            <person name="Kim H."/>
            <person name="Choi G."/>
            <person name="Song H."/>
            <person name="Lee J."/>
            <person name="Lee S.-C."/>
            <person name="Kwon J.-K."/>
            <person name="Lee H.-Y."/>
            <person name="Koo N."/>
            <person name="Hong Y."/>
            <person name="Kim R.W."/>
            <person name="Kang W.-H."/>
            <person name="Huh J.H."/>
            <person name="Kang B.-C."/>
            <person name="Yang T.-J."/>
            <person name="Lee Y.-H."/>
            <person name="Bennetzen J.L."/>
            <person name="Choi D."/>
        </authorList>
    </citation>
    <scope>NUCLEOTIDE SEQUENCE [LARGE SCALE GENOMIC DNA]</scope>
    <source>
        <strain evidence="6">cv. PBC81</strain>
    </source>
</reference>
<dbReference type="Proteomes" id="UP000224567">
    <property type="component" value="Unassembled WGS sequence"/>
</dbReference>
<dbReference type="Pfam" id="PF02902">
    <property type="entry name" value="Peptidase_C48"/>
    <property type="match status" value="1"/>
</dbReference>
<evidence type="ECO:0000256" key="3">
    <source>
        <dbReference type="ARBA" id="ARBA00022801"/>
    </source>
</evidence>
<gene>
    <name evidence="5" type="ORF">CQW23_17753</name>
</gene>
<keyword evidence="3" id="KW-0378">Hydrolase</keyword>
<evidence type="ECO:0000313" key="5">
    <source>
        <dbReference type="EMBL" id="PHT43728.1"/>
    </source>
</evidence>
<evidence type="ECO:0000313" key="6">
    <source>
        <dbReference type="Proteomes" id="UP000224567"/>
    </source>
</evidence>
<dbReference type="GO" id="GO:0006508">
    <property type="term" value="P:proteolysis"/>
    <property type="evidence" value="ECO:0007669"/>
    <property type="project" value="UniProtKB-KW"/>
</dbReference>
<evidence type="ECO:0000259" key="4">
    <source>
        <dbReference type="Pfam" id="PF02902"/>
    </source>
</evidence>
<keyword evidence="6" id="KW-1185">Reference proteome</keyword>
<accession>A0A2G2WER3</accession>
<evidence type="ECO:0000256" key="2">
    <source>
        <dbReference type="ARBA" id="ARBA00022670"/>
    </source>
</evidence>
<reference evidence="5 6" key="1">
    <citation type="journal article" date="2017" name="Genome Biol.">
        <title>New reference genome sequences of hot pepper reveal the massive evolution of plant disease-resistance genes by retroduplication.</title>
        <authorList>
            <person name="Kim S."/>
            <person name="Park J."/>
            <person name="Yeom S.I."/>
            <person name="Kim Y.M."/>
            <person name="Seo E."/>
            <person name="Kim K.T."/>
            <person name="Kim M.S."/>
            <person name="Lee J.M."/>
            <person name="Cheong K."/>
            <person name="Shin H.S."/>
            <person name="Kim S.B."/>
            <person name="Han K."/>
            <person name="Lee J."/>
            <person name="Park M."/>
            <person name="Lee H.A."/>
            <person name="Lee H.Y."/>
            <person name="Lee Y."/>
            <person name="Oh S."/>
            <person name="Lee J.H."/>
            <person name="Choi E."/>
            <person name="Choi E."/>
            <person name="Lee S.E."/>
            <person name="Jeon J."/>
            <person name="Kim H."/>
            <person name="Choi G."/>
            <person name="Song H."/>
            <person name="Lee J."/>
            <person name="Lee S.C."/>
            <person name="Kwon J.K."/>
            <person name="Lee H.Y."/>
            <person name="Koo N."/>
            <person name="Hong Y."/>
            <person name="Kim R.W."/>
            <person name="Kang W.H."/>
            <person name="Huh J.H."/>
            <person name="Kang B.C."/>
            <person name="Yang T.J."/>
            <person name="Lee Y.H."/>
            <person name="Bennetzen J.L."/>
            <person name="Choi D."/>
        </authorList>
    </citation>
    <scope>NUCLEOTIDE SEQUENCE [LARGE SCALE GENOMIC DNA]</scope>
    <source>
        <strain evidence="6">cv. PBC81</strain>
    </source>
</reference>
<protein>
    <recommendedName>
        <fullName evidence="4">Ubiquitin-like protease family profile domain-containing protein</fullName>
    </recommendedName>
</protein>
<dbReference type="GO" id="GO:0008234">
    <property type="term" value="F:cysteine-type peptidase activity"/>
    <property type="evidence" value="ECO:0007669"/>
    <property type="project" value="InterPro"/>
</dbReference>
<dbReference type="AlphaFoldDB" id="A0A2G2WER3"/>
<proteinExistence type="inferred from homology"/>
<dbReference type="InterPro" id="IPR003653">
    <property type="entry name" value="Peptidase_C48_C"/>
</dbReference>